<dbReference type="SUPFAM" id="SSF74650">
    <property type="entry name" value="Galactose mutarotase-like"/>
    <property type="match status" value="1"/>
</dbReference>
<feature type="domain" description="Glycoside hydrolase family 57 N-terminal" evidence="3">
    <location>
        <begin position="18"/>
        <end position="263"/>
    </location>
</feature>
<evidence type="ECO:0000313" key="7">
    <source>
        <dbReference type="Proteomes" id="UP000280842"/>
    </source>
</evidence>
<evidence type="ECO:0000259" key="4">
    <source>
        <dbReference type="Pfam" id="PF09094"/>
    </source>
</evidence>
<dbReference type="SUPFAM" id="SSF88688">
    <property type="entry name" value="Families 57/38 glycoside transferase middle domain"/>
    <property type="match status" value="1"/>
</dbReference>
<dbReference type="InterPro" id="IPR015178">
    <property type="entry name" value="A-amylase/a-glucTrfase_central"/>
</dbReference>
<name>A0A3M0BT62_9AQUI</name>
<accession>A0A3M0BT62</accession>
<dbReference type="InterPro" id="IPR011330">
    <property type="entry name" value="Glyco_hydro/deAcase_b/a-brl"/>
</dbReference>
<sequence length="664" mass="78675">MKTLLLFGVHMHQPVDNLKEAIDNAIEKCYAPFFEVLKDYPEFKFSLHCSGWLFEKIKYEYSTVFENIKYLINKGSIEIFGGGYYEPILSSIPKEDRINQLKKLNSFLKKEFNQEPKGIWLTERVWESGIISDLKETGFDYCMVDDYHFINVGFDEKDLNGYYLTEEGGEIIGLFPISKRLRYDIPFKEVDIAIKSIKSRKEVAIIFDDLEKFGLWPNTYGWVYEKGWLKQFIEKILENKEIIPIHYNEYFNQYKPKGLAYIPNVSYYEMGEWSLNTEEAIEIKKLKKQLGEDIAIKFLKSGLWKNFFVKYEESNRIHKRMLECSKNKLKDEKYLDYLYKSQCNDVLWHGVFGGLYLPNLRDNAYRYIIECENLRYKNKNIIEINDNDLDGFEEVKIITENLIARFYSKYGGQLIELDDRKSCFNFQNTLTRRKEAYHEELINNNQNKKDKKVVTIHEIHPTIDEKTKNEIVYDWYIKNSFIDHISDNSFNLENFKKCSFKELGDFTNQPFQLKKEGNTIKFKRIGGIYQDKTYPTTIEKRYITEKNKIDFNIKVDTESINKYLYILEFNFHFANLENIFINNKNSLNDLEINNIKQIEILDLYTKNKILISTDNSFSFYSTLIKTLSQNEKGVDFIIQGVSFALIFSLEKQLNINGSLSIENV</sequence>
<comment type="similarity">
    <text evidence="1">Belongs to the glycosyl hydrolase 57 family.</text>
</comment>
<dbReference type="InterPro" id="IPR052046">
    <property type="entry name" value="GH57_Enzymes"/>
</dbReference>
<feature type="domain" description="Alpha-amylase/4-alpha-glucanotransferase central" evidence="4">
    <location>
        <begin position="302"/>
        <end position="374"/>
    </location>
</feature>
<organism evidence="6 7">
    <name type="scientific">Hydrogenothermus marinus</name>
    <dbReference type="NCBI Taxonomy" id="133270"/>
    <lineage>
        <taxon>Bacteria</taxon>
        <taxon>Pseudomonadati</taxon>
        <taxon>Aquificota</taxon>
        <taxon>Aquificia</taxon>
        <taxon>Aquificales</taxon>
        <taxon>Hydrogenothermaceae</taxon>
        <taxon>Hydrogenothermus</taxon>
    </lineage>
</organism>
<gene>
    <name evidence="6" type="ORF">CLV39_0328</name>
</gene>
<comment type="caution">
    <text evidence="6">The sequence shown here is derived from an EMBL/GenBank/DDBJ whole genome shotgun (WGS) entry which is preliminary data.</text>
</comment>
<dbReference type="GO" id="GO:0005975">
    <property type="term" value="P:carbohydrate metabolic process"/>
    <property type="evidence" value="ECO:0007669"/>
    <property type="project" value="InterPro"/>
</dbReference>
<dbReference type="InterPro" id="IPR028995">
    <property type="entry name" value="Glyco_hydro_57/38_cen_sf"/>
</dbReference>
<evidence type="ECO:0000259" key="3">
    <source>
        <dbReference type="Pfam" id="PF03065"/>
    </source>
</evidence>
<dbReference type="InterPro" id="IPR015179">
    <property type="entry name" value="A-amylase/a-glucTrfase_C"/>
</dbReference>
<dbReference type="InterPro" id="IPR011013">
    <property type="entry name" value="Gal_mutarotase_sf_dom"/>
</dbReference>
<dbReference type="SUPFAM" id="SSF88713">
    <property type="entry name" value="Glycoside hydrolase/deacetylase"/>
    <property type="match status" value="1"/>
</dbReference>
<evidence type="ECO:0000256" key="2">
    <source>
        <dbReference type="ARBA" id="ARBA00023277"/>
    </source>
</evidence>
<dbReference type="CDD" id="cd10793">
    <property type="entry name" value="GH57N_TLGT_like"/>
    <property type="match status" value="1"/>
</dbReference>
<dbReference type="Pfam" id="PF09094">
    <property type="entry name" value="AmyA-A_glucT_m"/>
    <property type="match status" value="1"/>
</dbReference>
<evidence type="ECO:0000256" key="1">
    <source>
        <dbReference type="ARBA" id="ARBA00006821"/>
    </source>
</evidence>
<dbReference type="AlphaFoldDB" id="A0A3M0BT62"/>
<dbReference type="PANTHER" id="PTHR36306">
    <property type="entry name" value="ALPHA-AMYLASE-RELATED-RELATED"/>
    <property type="match status" value="1"/>
</dbReference>
<feature type="domain" description="Alpha-amylase/4-alpha-glucanotransferase C-terminal" evidence="5">
    <location>
        <begin position="386"/>
        <end position="655"/>
    </location>
</feature>
<evidence type="ECO:0000259" key="5">
    <source>
        <dbReference type="Pfam" id="PF09095"/>
    </source>
</evidence>
<dbReference type="PANTHER" id="PTHR36306:SF1">
    <property type="entry name" value="ALPHA-AMYLASE-RELATED"/>
    <property type="match status" value="1"/>
</dbReference>
<dbReference type="Pfam" id="PF09095">
    <property type="entry name" value="AmyA-gluTrfs_C"/>
    <property type="match status" value="1"/>
</dbReference>
<dbReference type="RefSeq" id="WP_121922476.1">
    <property type="nucleotide sequence ID" value="NZ_REFO01000010.1"/>
</dbReference>
<reference evidence="6 7" key="1">
    <citation type="submission" date="2018-10" db="EMBL/GenBank/DDBJ databases">
        <title>Genomic Encyclopedia of Archaeal and Bacterial Type Strains, Phase II (KMG-II): from individual species to whole genera.</title>
        <authorList>
            <person name="Goeker M."/>
        </authorList>
    </citation>
    <scope>NUCLEOTIDE SEQUENCE [LARGE SCALE GENOMIC DNA]</scope>
    <source>
        <strain evidence="6 7">VM1</strain>
    </source>
</reference>
<dbReference type="Gene3D" id="3.20.110.20">
    <property type="match status" value="1"/>
</dbReference>
<dbReference type="InterPro" id="IPR004300">
    <property type="entry name" value="Glyco_hydro_57_N"/>
</dbReference>
<dbReference type="Gene3D" id="2.70.98.10">
    <property type="match status" value="1"/>
</dbReference>
<dbReference type="Pfam" id="PF03065">
    <property type="entry name" value="Glyco_hydro_57"/>
    <property type="match status" value="1"/>
</dbReference>
<dbReference type="Proteomes" id="UP000280842">
    <property type="component" value="Unassembled WGS sequence"/>
</dbReference>
<dbReference type="EMBL" id="REFO01000010">
    <property type="protein sequence ID" value="RMA97705.1"/>
    <property type="molecule type" value="Genomic_DNA"/>
</dbReference>
<dbReference type="OrthoDB" id="8476at2"/>
<evidence type="ECO:0000313" key="6">
    <source>
        <dbReference type="EMBL" id="RMA97705.1"/>
    </source>
</evidence>
<keyword evidence="2" id="KW-0119">Carbohydrate metabolism</keyword>
<proteinExistence type="inferred from homology"/>
<dbReference type="GO" id="GO:0030246">
    <property type="term" value="F:carbohydrate binding"/>
    <property type="evidence" value="ECO:0007669"/>
    <property type="project" value="InterPro"/>
</dbReference>
<dbReference type="InterPro" id="IPR014718">
    <property type="entry name" value="GH-type_carb-bd"/>
</dbReference>
<protein>
    <submittedName>
        <fullName evidence="6">Uncharacterized protein DUF1925</fullName>
    </submittedName>
</protein>
<keyword evidence="7" id="KW-1185">Reference proteome</keyword>
<dbReference type="GO" id="GO:0003824">
    <property type="term" value="F:catalytic activity"/>
    <property type="evidence" value="ECO:0007669"/>
    <property type="project" value="InterPro"/>
</dbReference>